<keyword evidence="6" id="KW-1185">Reference proteome</keyword>
<feature type="region of interest" description="Disordered" evidence="3">
    <location>
        <begin position="1"/>
        <end position="28"/>
    </location>
</feature>
<proteinExistence type="predicted"/>
<feature type="domain" description="Zn(2)-C6 fungal-type" evidence="4">
    <location>
        <begin position="39"/>
        <end position="69"/>
    </location>
</feature>
<dbReference type="SMART" id="SM00066">
    <property type="entry name" value="GAL4"/>
    <property type="match status" value="1"/>
</dbReference>
<organism evidence="5 6">
    <name type="scientific">Oculimacula yallundae</name>
    <dbReference type="NCBI Taxonomy" id="86028"/>
    <lineage>
        <taxon>Eukaryota</taxon>
        <taxon>Fungi</taxon>
        <taxon>Dikarya</taxon>
        <taxon>Ascomycota</taxon>
        <taxon>Pezizomycotina</taxon>
        <taxon>Leotiomycetes</taxon>
        <taxon>Helotiales</taxon>
        <taxon>Ploettnerulaceae</taxon>
        <taxon>Oculimacula</taxon>
    </lineage>
</organism>
<sequence length="544" mass="60368">MMSDPSSVRESNQASMAEPPQLAPYKPRIRRNFSRSKLGCFTCKTRRKKCDERHPICVNCQRNKFQCTWPEGSFPSDVRNHLKAIGQPSINEDAAPSPKSSVRNTEKATSSVEIVPSEEAILSIIKSAAGLEPLPIPISLSCIPGSLSKPSSRMLFDRYMSQTSKDLGATTKPSNPFIAYVIPLALSDELYMNCVLALSGSDLGCEASIHPSTKSATWSHYSHADIQQALHLLFLTLGLMHVELLSGAATHLIFPHLIASRHLIYNILSAPSLLTERNHVSLFGHLFELYSIRVLGGSVHRPEQTKSSVPYGILKLDFFLGSFVSTPQYPFYLTTFESSGHMLATFAPRIASFTAVQESRSEIPLTTPTSDTDDETLCEAYETLSTRLREWRPPQLDQDDGVSPARATAFMIYQNALLIYLQSIFLPTAAALQSTALYSTITSEIQMRIEICVPLLSALFPSRMEGLILWPSTIFGSCLRKPHDIKMLSGGMSRARYKLRSVRWVGQVLERLWSQTSEARLGCPENDRLWGPRGLAAVIENELG</sequence>
<comment type="subcellular location">
    <subcellularLocation>
        <location evidence="1">Nucleus</location>
    </subcellularLocation>
</comment>
<dbReference type="PROSITE" id="PS00463">
    <property type="entry name" value="ZN2_CY6_FUNGAL_1"/>
    <property type="match status" value="1"/>
</dbReference>
<dbReference type="CDD" id="cd00067">
    <property type="entry name" value="GAL4"/>
    <property type="match status" value="1"/>
</dbReference>
<dbReference type="InterPro" id="IPR021858">
    <property type="entry name" value="Fun_TF"/>
</dbReference>
<dbReference type="SUPFAM" id="SSF57701">
    <property type="entry name" value="Zn2/Cys6 DNA-binding domain"/>
    <property type="match status" value="1"/>
</dbReference>
<dbReference type="PANTHER" id="PTHR37534:SF46">
    <property type="entry name" value="ZN(II)2CYS6 TRANSCRIPTION FACTOR (EUROFUNG)"/>
    <property type="match status" value="1"/>
</dbReference>
<evidence type="ECO:0000313" key="6">
    <source>
        <dbReference type="Proteomes" id="UP001595075"/>
    </source>
</evidence>
<dbReference type="PANTHER" id="PTHR37534">
    <property type="entry name" value="TRANSCRIPTIONAL ACTIVATOR PROTEIN UGA3"/>
    <property type="match status" value="1"/>
</dbReference>
<dbReference type="EMBL" id="JAZHXI010000023">
    <property type="protein sequence ID" value="KAL2060330.1"/>
    <property type="molecule type" value="Genomic_DNA"/>
</dbReference>
<evidence type="ECO:0000256" key="3">
    <source>
        <dbReference type="SAM" id="MobiDB-lite"/>
    </source>
</evidence>
<dbReference type="PROSITE" id="PS50048">
    <property type="entry name" value="ZN2_CY6_FUNGAL_2"/>
    <property type="match status" value="1"/>
</dbReference>
<evidence type="ECO:0000313" key="5">
    <source>
        <dbReference type="EMBL" id="KAL2060330.1"/>
    </source>
</evidence>
<dbReference type="Proteomes" id="UP001595075">
    <property type="component" value="Unassembled WGS sequence"/>
</dbReference>
<evidence type="ECO:0000256" key="1">
    <source>
        <dbReference type="ARBA" id="ARBA00004123"/>
    </source>
</evidence>
<gene>
    <name evidence="5" type="ORF">VTL71DRAFT_9725</name>
</gene>
<dbReference type="InterPro" id="IPR036864">
    <property type="entry name" value="Zn2-C6_fun-type_DNA-bd_sf"/>
</dbReference>
<dbReference type="Pfam" id="PF11951">
    <property type="entry name" value="Fungal_trans_2"/>
    <property type="match status" value="1"/>
</dbReference>
<evidence type="ECO:0000259" key="4">
    <source>
        <dbReference type="PROSITE" id="PS50048"/>
    </source>
</evidence>
<evidence type="ECO:0000256" key="2">
    <source>
        <dbReference type="ARBA" id="ARBA00023242"/>
    </source>
</evidence>
<accession>A0ABR4BRU4</accession>
<comment type="caution">
    <text evidence="5">The sequence shown here is derived from an EMBL/GenBank/DDBJ whole genome shotgun (WGS) entry which is preliminary data.</text>
</comment>
<protein>
    <recommendedName>
        <fullName evidence="4">Zn(2)-C6 fungal-type domain-containing protein</fullName>
    </recommendedName>
</protein>
<dbReference type="Pfam" id="PF00172">
    <property type="entry name" value="Zn_clus"/>
    <property type="match status" value="1"/>
</dbReference>
<feature type="compositionally biased region" description="Polar residues" evidence="3">
    <location>
        <begin position="98"/>
        <end position="110"/>
    </location>
</feature>
<name>A0ABR4BRU4_9HELO</name>
<reference evidence="5 6" key="1">
    <citation type="journal article" date="2024" name="Commun. Biol.">
        <title>Comparative genomic analysis of thermophilic fungi reveals convergent evolutionary adaptations and gene losses.</title>
        <authorList>
            <person name="Steindorff A.S."/>
            <person name="Aguilar-Pontes M.V."/>
            <person name="Robinson A.J."/>
            <person name="Andreopoulos B."/>
            <person name="LaButti K."/>
            <person name="Kuo A."/>
            <person name="Mondo S."/>
            <person name="Riley R."/>
            <person name="Otillar R."/>
            <person name="Haridas S."/>
            <person name="Lipzen A."/>
            <person name="Grimwood J."/>
            <person name="Schmutz J."/>
            <person name="Clum A."/>
            <person name="Reid I.D."/>
            <person name="Moisan M.C."/>
            <person name="Butler G."/>
            <person name="Nguyen T.T.M."/>
            <person name="Dewar K."/>
            <person name="Conant G."/>
            <person name="Drula E."/>
            <person name="Henrissat B."/>
            <person name="Hansel C."/>
            <person name="Singer S."/>
            <person name="Hutchinson M.I."/>
            <person name="de Vries R.P."/>
            <person name="Natvig D.O."/>
            <person name="Powell A.J."/>
            <person name="Tsang A."/>
            <person name="Grigoriev I.V."/>
        </authorList>
    </citation>
    <scope>NUCLEOTIDE SEQUENCE [LARGE SCALE GENOMIC DNA]</scope>
    <source>
        <strain evidence="5 6">CBS 494.80</strain>
    </source>
</reference>
<feature type="compositionally biased region" description="Polar residues" evidence="3">
    <location>
        <begin position="1"/>
        <end position="15"/>
    </location>
</feature>
<dbReference type="InterPro" id="IPR001138">
    <property type="entry name" value="Zn2Cys6_DnaBD"/>
</dbReference>
<keyword evidence="2" id="KW-0539">Nucleus</keyword>
<feature type="region of interest" description="Disordered" evidence="3">
    <location>
        <begin position="88"/>
        <end position="110"/>
    </location>
</feature>
<dbReference type="Gene3D" id="4.10.240.10">
    <property type="entry name" value="Zn(2)-C6 fungal-type DNA-binding domain"/>
    <property type="match status" value="1"/>
</dbReference>